<dbReference type="SUPFAM" id="SSF53067">
    <property type="entry name" value="Actin-like ATPase domain"/>
    <property type="match status" value="2"/>
</dbReference>
<organism evidence="12 13">
    <name type="scientific">Lichtheimia ornata</name>
    <dbReference type="NCBI Taxonomy" id="688661"/>
    <lineage>
        <taxon>Eukaryota</taxon>
        <taxon>Fungi</taxon>
        <taxon>Fungi incertae sedis</taxon>
        <taxon>Mucoromycota</taxon>
        <taxon>Mucoromycotina</taxon>
        <taxon>Mucoromycetes</taxon>
        <taxon>Mucorales</taxon>
        <taxon>Lichtheimiaceae</taxon>
        <taxon>Lichtheimia</taxon>
    </lineage>
</organism>
<dbReference type="GO" id="GO:0006096">
    <property type="term" value="P:glycolytic process"/>
    <property type="evidence" value="ECO:0007669"/>
    <property type="project" value="UniProtKB-KW"/>
</dbReference>
<dbReference type="GO" id="GO:0001678">
    <property type="term" value="P:intracellular glucose homeostasis"/>
    <property type="evidence" value="ECO:0007669"/>
    <property type="project" value="InterPro"/>
</dbReference>
<evidence type="ECO:0000259" key="10">
    <source>
        <dbReference type="Pfam" id="PF00349"/>
    </source>
</evidence>
<evidence type="ECO:0000256" key="4">
    <source>
        <dbReference type="ARBA" id="ARBA00022741"/>
    </source>
</evidence>
<dbReference type="CDD" id="cd24018">
    <property type="entry name" value="ASKHA_NBD_HK_fungi"/>
    <property type="match status" value="1"/>
</dbReference>
<comment type="similarity">
    <text evidence="2 8">Belongs to the hexokinase family.</text>
</comment>
<dbReference type="GO" id="GO:0005739">
    <property type="term" value="C:mitochondrion"/>
    <property type="evidence" value="ECO:0007669"/>
    <property type="project" value="TreeGrafter"/>
</dbReference>
<keyword evidence="13" id="KW-1185">Reference proteome</keyword>
<dbReference type="EMBL" id="JARTCD010000042">
    <property type="protein sequence ID" value="KAJ8656109.1"/>
    <property type="molecule type" value="Genomic_DNA"/>
</dbReference>
<dbReference type="RefSeq" id="XP_058341022.1">
    <property type="nucleotide sequence ID" value="XM_058488129.1"/>
</dbReference>
<dbReference type="GO" id="GO:0004340">
    <property type="term" value="F:glucokinase activity"/>
    <property type="evidence" value="ECO:0007669"/>
    <property type="project" value="TreeGrafter"/>
</dbReference>
<dbReference type="PANTHER" id="PTHR19443">
    <property type="entry name" value="HEXOKINASE"/>
    <property type="match status" value="1"/>
</dbReference>
<proteinExistence type="inferred from homology"/>
<dbReference type="GO" id="GO:0006006">
    <property type="term" value="P:glucose metabolic process"/>
    <property type="evidence" value="ECO:0007669"/>
    <property type="project" value="TreeGrafter"/>
</dbReference>
<sequence>MIHHVEATSSITKREPSLPPTPPVSLQTRSNEILDELTQQFAVSTHKMRAIVSHFVSEMQKGLQNEGETVAMIPTFVTGRPTGQEKGKYLALDLGGTYLRVCEVSLHGNRDFGIHQQKYKVPGALKLGEMTQLCDFIAECVNNFLSEQGHDDIDPEAPLQLGFTFSFPVFQTSINRGVLKQWTKGFSCKNAVDKDVVVMLQDAFSRKKVPVNIAAIVNDTVGTLMALGYRQPETAIGVILGTGTNACYYEKIDKIQKWSGGKTAFEDMVINTEWGMFDCERTVLPLTIHDCKVDRESINPRQQMFEKMISGMYLGEITRNCILHYVDRQMMFKGFSSTELNQPYTFETEYMSTIQADDSSDLAETRHILEDVLKLPGTTLDDRRTVKAIIELVGRRAARLSACGLAAVMELSDVFHSGCTIAIDGSLYEHYPGFDNTMMQALIELYGPEIEAKISFSLARDGSGLGAAIVAMIAHKAAQQQQHQAEEHDSSL</sequence>
<dbReference type="FunFam" id="3.40.367.20:FF:000020">
    <property type="entry name" value="Hexokinase-1"/>
    <property type="match status" value="1"/>
</dbReference>
<dbReference type="Pfam" id="PF00349">
    <property type="entry name" value="Hexokinase_1"/>
    <property type="match status" value="1"/>
</dbReference>
<keyword evidence="6 8" id="KW-0067">ATP-binding</keyword>
<dbReference type="Gene3D" id="3.30.420.40">
    <property type="match status" value="1"/>
</dbReference>
<dbReference type="InterPro" id="IPR022673">
    <property type="entry name" value="Hexokinase_C"/>
</dbReference>
<dbReference type="AlphaFoldDB" id="A0AAD7UYS9"/>
<evidence type="ECO:0000256" key="1">
    <source>
        <dbReference type="ARBA" id="ARBA00004888"/>
    </source>
</evidence>
<dbReference type="PROSITE" id="PS00378">
    <property type="entry name" value="HEXOKINASE_1"/>
    <property type="match status" value="1"/>
</dbReference>
<dbReference type="FunFam" id="3.30.420.40:FF:000034">
    <property type="entry name" value="Phosphotransferase"/>
    <property type="match status" value="1"/>
</dbReference>
<reference evidence="12 13" key="1">
    <citation type="submission" date="2023-03" db="EMBL/GenBank/DDBJ databases">
        <title>Genome sequence of Lichtheimia ornata CBS 291.66.</title>
        <authorList>
            <person name="Mohabir J.T."/>
            <person name="Shea T.P."/>
            <person name="Kurbessoian T."/>
            <person name="Berby B."/>
            <person name="Fontaine J."/>
            <person name="Livny J."/>
            <person name="Gnirke A."/>
            <person name="Stajich J.E."/>
            <person name="Cuomo C.A."/>
        </authorList>
    </citation>
    <scope>NUCLEOTIDE SEQUENCE [LARGE SCALE GENOMIC DNA]</scope>
    <source>
        <strain evidence="12">CBS 291.66</strain>
    </source>
</reference>
<dbReference type="Gene3D" id="3.40.367.20">
    <property type="match status" value="1"/>
</dbReference>
<evidence type="ECO:0000256" key="6">
    <source>
        <dbReference type="ARBA" id="ARBA00022840"/>
    </source>
</evidence>
<keyword evidence="5 8" id="KW-0418">Kinase</keyword>
<dbReference type="PROSITE" id="PS51748">
    <property type="entry name" value="HEXOKINASE_2"/>
    <property type="match status" value="1"/>
</dbReference>
<feature type="region of interest" description="Disordered" evidence="9">
    <location>
        <begin position="1"/>
        <end position="27"/>
    </location>
</feature>
<dbReference type="GO" id="GO:0008865">
    <property type="term" value="F:fructokinase activity"/>
    <property type="evidence" value="ECO:0007669"/>
    <property type="project" value="TreeGrafter"/>
</dbReference>
<evidence type="ECO:0000256" key="7">
    <source>
        <dbReference type="ARBA" id="ARBA00023152"/>
    </source>
</evidence>
<evidence type="ECO:0000256" key="5">
    <source>
        <dbReference type="ARBA" id="ARBA00022777"/>
    </source>
</evidence>
<dbReference type="PRINTS" id="PR00475">
    <property type="entry name" value="HEXOKINASE"/>
</dbReference>
<dbReference type="InterPro" id="IPR019807">
    <property type="entry name" value="Hexokinase_BS"/>
</dbReference>
<dbReference type="GO" id="GO:0005829">
    <property type="term" value="C:cytosol"/>
    <property type="evidence" value="ECO:0007669"/>
    <property type="project" value="TreeGrafter"/>
</dbReference>
<dbReference type="Proteomes" id="UP001234581">
    <property type="component" value="Unassembled WGS sequence"/>
</dbReference>
<name>A0AAD7UYS9_9FUNG</name>
<evidence type="ECO:0000313" key="13">
    <source>
        <dbReference type="Proteomes" id="UP001234581"/>
    </source>
</evidence>
<gene>
    <name evidence="12" type="ORF">O0I10_008122</name>
</gene>
<evidence type="ECO:0000256" key="2">
    <source>
        <dbReference type="ARBA" id="ARBA00009225"/>
    </source>
</evidence>
<feature type="domain" description="Hexokinase N-terminal" evidence="10">
    <location>
        <begin position="34"/>
        <end position="229"/>
    </location>
</feature>
<dbReference type="Gene3D" id="1.10.287.1250">
    <property type="match status" value="1"/>
</dbReference>
<accession>A0AAD7UYS9</accession>
<comment type="caution">
    <text evidence="12">The sequence shown here is derived from an EMBL/GenBank/DDBJ whole genome shotgun (WGS) entry which is preliminary data.</text>
</comment>
<dbReference type="GO" id="GO:0005536">
    <property type="term" value="F:D-glucose binding"/>
    <property type="evidence" value="ECO:0007669"/>
    <property type="project" value="InterPro"/>
</dbReference>
<evidence type="ECO:0000256" key="8">
    <source>
        <dbReference type="RuleBase" id="RU362007"/>
    </source>
</evidence>
<keyword evidence="7 8" id="KW-0324">Glycolysis</keyword>
<evidence type="ECO:0000256" key="3">
    <source>
        <dbReference type="ARBA" id="ARBA00022679"/>
    </source>
</evidence>
<dbReference type="InterPro" id="IPR043129">
    <property type="entry name" value="ATPase_NBD"/>
</dbReference>
<dbReference type="PANTHER" id="PTHR19443:SF30">
    <property type="entry name" value="GLUCOKINASE-1-RELATED"/>
    <property type="match status" value="1"/>
</dbReference>
<dbReference type="InterPro" id="IPR022672">
    <property type="entry name" value="Hexokinase_N"/>
</dbReference>
<feature type="domain" description="Hexokinase C-terminal" evidence="11">
    <location>
        <begin position="236"/>
        <end position="472"/>
    </location>
</feature>
<dbReference type="GO" id="GO:0005524">
    <property type="term" value="F:ATP binding"/>
    <property type="evidence" value="ECO:0007669"/>
    <property type="project" value="UniProtKB-UniRule"/>
</dbReference>
<keyword evidence="4 8" id="KW-0547">Nucleotide-binding</keyword>
<evidence type="ECO:0000256" key="9">
    <source>
        <dbReference type="SAM" id="MobiDB-lite"/>
    </source>
</evidence>
<evidence type="ECO:0000259" key="11">
    <source>
        <dbReference type="Pfam" id="PF03727"/>
    </source>
</evidence>
<dbReference type="InterPro" id="IPR001312">
    <property type="entry name" value="Hexokinase"/>
</dbReference>
<protein>
    <recommendedName>
        <fullName evidence="8">Phosphotransferase</fullName>
        <ecNumber evidence="8">2.7.1.-</ecNumber>
    </recommendedName>
</protein>
<dbReference type="GeneID" id="83215529"/>
<dbReference type="Pfam" id="PF03727">
    <property type="entry name" value="Hexokinase_2"/>
    <property type="match status" value="1"/>
</dbReference>
<comment type="pathway">
    <text evidence="1">Carbohydrate degradation; glycolysis; D-glyceraldehyde 3-phosphate and glycerone phosphate from D-glucose: step 1/4.</text>
</comment>
<keyword evidence="3 8" id="KW-0808">Transferase</keyword>
<dbReference type="EC" id="2.7.1.-" evidence="8"/>
<feature type="compositionally biased region" description="Basic and acidic residues" evidence="9">
    <location>
        <begin position="1"/>
        <end position="16"/>
    </location>
</feature>
<evidence type="ECO:0000313" key="12">
    <source>
        <dbReference type="EMBL" id="KAJ8656109.1"/>
    </source>
</evidence>